<reference evidence="2" key="1">
    <citation type="submission" date="2023-03" db="EMBL/GenBank/DDBJ databases">
        <authorList>
            <person name="Julca I."/>
        </authorList>
    </citation>
    <scope>NUCLEOTIDE SEQUENCE</scope>
</reference>
<dbReference type="PANTHER" id="PTHR31111">
    <property type="entry name" value="BNAA05G37150D PROTEIN-RELATED"/>
    <property type="match status" value="1"/>
</dbReference>
<accession>A0AAV1BXK4</accession>
<feature type="domain" description="F-box" evidence="1">
    <location>
        <begin position="24"/>
        <end position="64"/>
    </location>
</feature>
<dbReference type="SUPFAM" id="SSF81383">
    <property type="entry name" value="F-box domain"/>
    <property type="match status" value="1"/>
</dbReference>
<dbReference type="PANTHER" id="PTHR31111:SF138">
    <property type="entry name" value="F-BOX ASSOCIATED DOMAIN-CONTAINING PROTEIN"/>
    <property type="match status" value="1"/>
</dbReference>
<name>A0AAV1BXK4_OLDCO</name>
<dbReference type="SMART" id="SM00256">
    <property type="entry name" value="FBOX"/>
    <property type="match status" value="1"/>
</dbReference>
<gene>
    <name evidence="2" type="ORF">OLC1_LOCUS567</name>
</gene>
<proteinExistence type="predicted"/>
<evidence type="ECO:0000313" key="3">
    <source>
        <dbReference type="Proteomes" id="UP001161247"/>
    </source>
</evidence>
<keyword evidence="3" id="KW-1185">Reference proteome</keyword>
<dbReference type="InterPro" id="IPR013187">
    <property type="entry name" value="F-box-assoc_dom_typ3"/>
</dbReference>
<dbReference type="Gene3D" id="1.20.1280.50">
    <property type="match status" value="1"/>
</dbReference>
<organism evidence="2 3">
    <name type="scientific">Oldenlandia corymbosa var. corymbosa</name>
    <dbReference type="NCBI Taxonomy" id="529605"/>
    <lineage>
        <taxon>Eukaryota</taxon>
        <taxon>Viridiplantae</taxon>
        <taxon>Streptophyta</taxon>
        <taxon>Embryophyta</taxon>
        <taxon>Tracheophyta</taxon>
        <taxon>Spermatophyta</taxon>
        <taxon>Magnoliopsida</taxon>
        <taxon>eudicotyledons</taxon>
        <taxon>Gunneridae</taxon>
        <taxon>Pentapetalae</taxon>
        <taxon>asterids</taxon>
        <taxon>lamiids</taxon>
        <taxon>Gentianales</taxon>
        <taxon>Rubiaceae</taxon>
        <taxon>Rubioideae</taxon>
        <taxon>Spermacoceae</taxon>
        <taxon>Hedyotis-Oldenlandia complex</taxon>
        <taxon>Oldenlandia</taxon>
    </lineage>
</organism>
<dbReference type="InterPro" id="IPR001810">
    <property type="entry name" value="F-box_dom"/>
</dbReference>
<evidence type="ECO:0000259" key="1">
    <source>
        <dbReference type="SMART" id="SM00256"/>
    </source>
</evidence>
<evidence type="ECO:0000313" key="2">
    <source>
        <dbReference type="EMBL" id="CAI9087847.1"/>
    </source>
</evidence>
<dbReference type="InterPro" id="IPR017451">
    <property type="entry name" value="F-box-assoc_interact_dom"/>
</dbReference>
<dbReference type="InterPro" id="IPR036047">
    <property type="entry name" value="F-box-like_dom_sf"/>
</dbReference>
<dbReference type="CDD" id="cd22157">
    <property type="entry name" value="F-box_AtFBW1-like"/>
    <property type="match status" value="1"/>
</dbReference>
<dbReference type="Pfam" id="PF00646">
    <property type="entry name" value="F-box"/>
    <property type="match status" value="1"/>
</dbReference>
<dbReference type="Proteomes" id="UP001161247">
    <property type="component" value="Chromosome 1"/>
</dbReference>
<protein>
    <submittedName>
        <fullName evidence="2">OLC1v1022031C3</fullName>
    </submittedName>
</protein>
<dbReference type="EMBL" id="OX459118">
    <property type="protein sequence ID" value="CAI9087847.1"/>
    <property type="molecule type" value="Genomic_DNA"/>
</dbReference>
<dbReference type="AlphaFoldDB" id="A0AAV1BXK4"/>
<sequence length="403" mass="45877">MEVEVDDKVGGFRLGSPASLPVLLPDDLVVELLLRLPIKKVHQCNCVSKGWQSLIKSPEFVVAYKHRHPDVGLLVAVPGGPDQGGTYTAHFYYSTLVYYRPERFVLRFQLPWPRYNCDRFTEVIHGLVCFYNRDSLFVCNIFTKEVKPLPYCNNAIKYFFGYDAVNGVYKLLCFNLHSAQVLTLGIGSDYVWKMVDDFDFPRKGTFLRAKLMPEARSFCFDGVMYWLVVKGISRWKSRCFLVSFDLNEKNFRYIKVPPGSTSQHLHSQCFVTFRGKLALSTPTRMGGYKLSLNVLEDAENHVWTKHSVPLPEELDDKCASCRIIIPVGNLPDGRMLLVNPQIKEEFATAIYSYDHQSCKFERFRVGKFPFIDLVDVSESSANISCAPENLAALDVLFSGAKPI</sequence>
<dbReference type="Pfam" id="PF08268">
    <property type="entry name" value="FBA_3"/>
    <property type="match status" value="1"/>
</dbReference>
<dbReference type="NCBIfam" id="TIGR01640">
    <property type="entry name" value="F_box_assoc_1"/>
    <property type="match status" value="1"/>
</dbReference>